<protein>
    <submittedName>
        <fullName evidence="2">DUF1622 domain-containing protein</fullName>
    </submittedName>
</protein>
<dbReference type="Proteomes" id="UP001595685">
    <property type="component" value="Unassembled WGS sequence"/>
</dbReference>
<name>A0ABV7WLG9_9MICO</name>
<keyword evidence="1" id="KW-1133">Transmembrane helix</keyword>
<feature type="transmembrane region" description="Helical" evidence="1">
    <location>
        <begin position="41"/>
        <end position="62"/>
    </location>
</feature>
<comment type="caution">
    <text evidence="2">The sequence shown here is derived from an EMBL/GenBank/DDBJ whole genome shotgun (WGS) entry which is preliminary data.</text>
</comment>
<dbReference type="EMBL" id="JBHRWW010000019">
    <property type="protein sequence ID" value="MFC3690244.1"/>
    <property type="molecule type" value="Genomic_DNA"/>
</dbReference>
<dbReference type="PANTHER" id="PTHR38468:SF1">
    <property type="entry name" value="SLL0939 PROTEIN"/>
    <property type="match status" value="1"/>
</dbReference>
<keyword evidence="1" id="KW-0472">Membrane</keyword>
<accession>A0ABV7WLG9</accession>
<sequence>MRAWAGIDGWARAGAAAGEGFPASVLAEDVLRRYVDLLVRLVEATGALIIFVGAAIAAVAFVRTLFSRHCNGEFVPIRLRLGRYLALGLEFQLASDVLSTAIAPTFEEIGKLAAVATIRTLLNYFLGKEIEKERSELGSTP</sequence>
<gene>
    <name evidence="2" type="ORF">ACFOLH_18005</name>
</gene>
<dbReference type="PANTHER" id="PTHR38468">
    <property type="entry name" value="SLL0939 PROTEIN"/>
    <property type="match status" value="1"/>
</dbReference>
<organism evidence="2 3">
    <name type="scientific">Aquipuribacter hungaricus</name>
    <dbReference type="NCBI Taxonomy" id="545624"/>
    <lineage>
        <taxon>Bacteria</taxon>
        <taxon>Bacillati</taxon>
        <taxon>Actinomycetota</taxon>
        <taxon>Actinomycetes</taxon>
        <taxon>Micrococcales</taxon>
        <taxon>Intrasporangiaceae</taxon>
        <taxon>Aquipuribacter</taxon>
    </lineage>
</organism>
<reference evidence="3" key="1">
    <citation type="journal article" date="2019" name="Int. J. Syst. Evol. Microbiol.">
        <title>The Global Catalogue of Microorganisms (GCM) 10K type strain sequencing project: providing services to taxonomists for standard genome sequencing and annotation.</title>
        <authorList>
            <consortium name="The Broad Institute Genomics Platform"/>
            <consortium name="The Broad Institute Genome Sequencing Center for Infectious Disease"/>
            <person name="Wu L."/>
            <person name="Ma J."/>
        </authorList>
    </citation>
    <scope>NUCLEOTIDE SEQUENCE [LARGE SCALE GENOMIC DNA]</scope>
    <source>
        <strain evidence="3">NCAIM B.02333</strain>
    </source>
</reference>
<proteinExistence type="predicted"/>
<evidence type="ECO:0000313" key="3">
    <source>
        <dbReference type="Proteomes" id="UP001595685"/>
    </source>
</evidence>
<evidence type="ECO:0000256" key="1">
    <source>
        <dbReference type="SAM" id="Phobius"/>
    </source>
</evidence>
<dbReference type="InterPro" id="IPR012427">
    <property type="entry name" value="DUF1622"/>
</dbReference>
<evidence type="ECO:0000313" key="2">
    <source>
        <dbReference type="EMBL" id="MFC3690244.1"/>
    </source>
</evidence>
<keyword evidence="3" id="KW-1185">Reference proteome</keyword>
<keyword evidence="1" id="KW-0812">Transmembrane</keyword>
<dbReference type="RefSeq" id="WP_340289229.1">
    <property type="nucleotide sequence ID" value="NZ_JBBEOI010000006.1"/>
</dbReference>
<dbReference type="Pfam" id="PF07784">
    <property type="entry name" value="DUF1622"/>
    <property type="match status" value="1"/>
</dbReference>